<evidence type="ECO:0000259" key="1">
    <source>
        <dbReference type="Pfam" id="PF11575"/>
    </source>
</evidence>
<evidence type="ECO:0000313" key="3">
    <source>
        <dbReference type="Proteomes" id="UP000323454"/>
    </source>
</evidence>
<comment type="caution">
    <text evidence="2">The sequence shown here is derived from an EMBL/GenBank/DDBJ whole genome shotgun (WGS) entry which is preliminary data.</text>
</comment>
<dbReference type="InterPro" id="IPR024726">
    <property type="entry name" value="FhuF_C"/>
</dbReference>
<name>A0A5B2XH08_9PSEU</name>
<dbReference type="GO" id="GO:0051537">
    <property type="term" value="F:2 iron, 2 sulfur cluster binding"/>
    <property type="evidence" value="ECO:0007669"/>
    <property type="project" value="InterPro"/>
</dbReference>
<reference evidence="2 3" key="1">
    <citation type="submission" date="2019-09" db="EMBL/GenBank/DDBJ databases">
        <title>Goodfellowia gen. nov., a new genus of the Pseudonocardineae related to Actinoalloteichus, containing Goodfellowia coeruleoviolacea gen. nov., comb. nov. gen. nov., comb. nov.</title>
        <authorList>
            <person name="Labeda D."/>
        </authorList>
    </citation>
    <scope>NUCLEOTIDE SEQUENCE [LARGE SCALE GENOMIC DNA]</scope>
    <source>
        <strain evidence="2 3">AN110305</strain>
    </source>
</reference>
<feature type="domain" description="Ferric siderophore reductase C-terminal" evidence="1">
    <location>
        <begin position="251"/>
        <end position="271"/>
    </location>
</feature>
<accession>A0A5B2XH08</accession>
<gene>
    <name evidence="2" type="ORF">F0L68_13725</name>
</gene>
<dbReference type="OrthoDB" id="4856898at2"/>
<organism evidence="2 3">
    <name type="scientific">Solihabitans fulvus</name>
    <dbReference type="NCBI Taxonomy" id="1892852"/>
    <lineage>
        <taxon>Bacteria</taxon>
        <taxon>Bacillati</taxon>
        <taxon>Actinomycetota</taxon>
        <taxon>Actinomycetes</taxon>
        <taxon>Pseudonocardiales</taxon>
        <taxon>Pseudonocardiaceae</taxon>
        <taxon>Solihabitans</taxon>
    </lineage>
</organism>
<dbReference type="RefSeq" id="WP_149849908.1">
    <property type="nucleotide sequence ID" value="NZ_VUOB01000022.1"/>
</dbReference>
<evidence type="ECO:0000313" key="2">
    <source>
        <dbReference type="EMBL" id="KAA2262325.1"/>
    </source>
</evidence>
<dbReference type="AlphaFoldDB" id="A0A5B2XH08"/>
<dbReference type="Proteomes" id="UP000323454">
    <property type="component" value="Unassembled WGS sequence"/>
</dbReference>
<keyword evidence="3" id="KW-1185">Reference proteome</keyword>
<sequence length="273" mass="29454">MTTAVRPTAATARIPAVAESVTRADALPSWLDLRFGLPDPAEGWVRCAELLDEPERFDAWRKILGEWLLEEYGDAPERTTAGYVMGWYLSVPALLAALLFHTERRVPSLRPTDLAFLLPTEGRPHPVGVALLADEFACLPDDPAGDCPEATVVGSEAALAALLRARYAAHAARFVAAYAPGVRLGRRMLWAQATDSLDGATWLAGQLHGDEGAGVADAAMLLPERLAPFTSASTLRSARDEDGGARWTRRRESCCFHYAIPGTTACVTCPRVS</sequence>
<dbReference type="EMBL" id="VUOB01000022">
    <property type="protein sequence ID" value="KAA2262325.1"/>
    <property type="molecule type" value="Genomic_DNA"/>
</dbReference>
<dbReference type="Pfam" id="PF11575">
    <property type="entry name" value="FhuF_C"/>
    <property type="match status" value="1"/>
</dbReference>
<protein>
    <submittedName>
        <fullName evidence="2">(2Fe-2S)-binding protein</fullName>
    </submittedName>
</protein>
<proteinExistence type="predicted"/>
<reference evidence="2 3" key="2">
    <citation type="submission" date="2019-09" db="EMBL/GenBank/DDBJ databases">
        <authorList>
            <person name="Jin C."/>
        </authorList>
    </citation>
    <scope>NUCLEOTIDE SEQUENCE [LARGE SCALE GENOMIC DNA]</scope>
    <source>
        <strain evidence="2 3">AN110305</strain>
    </source>
</reference>